<dbReference type="EMBL" id="JADQTO010000006">
    <property type="protein sequence ID" value="MBG0562905.1"/>
    <property type="molecule type" value="Genomic_DNA"/>
</dbReference>
<evidence type="ECO:0008006" key="3">
    <source>
        <dbReference type="Google" id="ProtNLM"/>
    </source>
</evidence>
<dbReference type="RefSeq" id="WP_196414692.1">
    <property type="nucleotide sequence ID" value="NZ_JADQTO010000006.1"/>
</dbReference>
<protein>
    <recommendedName>
        <fullName evidence="3">Lipoprotein</fullName>
    </recommendedName>
</protein>
<accession>A0A931FXV5</accession>
<reference evidence="1" key="1">
    <citation type="submission" date="2020-11" db="EMBL/GenBank/DDBJ databases">
        <title>Isolation and identification of active actinomycetes.</title>
        <authorList>
            <person name="Sun X."/>
        </authorList>
    </citation>
    <scope>NUCLEOTIDE SEQUENCE</scope>
    <source>
        <strain evidence="1">NEAU-A11</strain>
    </source>
</reference>
<gene>
    <name evidence="1" type="ORF">I4J89_15730</name>
</gene>
<organism evidence="1 2">
    <name type="scientific">Actinoplanes aureus</name>
    <dbReference type="NCBI Taxonomy" id="2792083"/>
    <lineage>
        <taxon>Bacteria</taxon>
        <taxon>Bacillati</taxon>
        <taxon>Actinomycetota</taxon>
        <taxon>Actinomycetes</taxon>
        <taxon>Micromonosporales</taxon>
        <taxon>Micromonosporaceae</taxon>
        <taxon>Actinoplanes</taxon>
    </lineage>
</organism>
<comment type="caution">
    <text evidence="1">The sequence shown here is derived from an EMBL/GenBank/DDBJ whole genome shotgun (WGS) entry which is preliminary data.</text>
</comment>
<evidence type="ECO:0000313" key="1">
    <source>
        <dbReference type="EMBL" id="MBG0562905.1"/>
    </source>
</evidence>
<evidence type="ECO:0000313" key="2">
    <source>
        <dbReference type="Proteomes" id="UP000598146"/>
    </source>
</evidence>
<name>A0A931FXV5_9ACTN</name>
<dbReference type="PROSITE" id="PS51257">
    <property type="entry name" value="PROKAR_LIPOPROTEIN"/>
    <property type="match status" value="1"/>
</dbReference>
<dbReference type="Proteomes" id="UP000598146">
    <property type="component" value="Unassembled WGS sequence"/>
</dbReference>
<keyword evidence="2" id="KW-1185">Reference proteome</keyword>
<sequence>MRAVATLAALLLLAGCSDDDRAGFGHLDMDDLRHSSLSADFGGPAQSLKAELTVRPNGCVHVVVDGVERHPFWPDGTEVSSEEGVELPGGLTLAIGDEFTASGVVAVAGSPAPASTDPPGKAESLLAFCEVEAAPVAFPDAATFVP</sequence>
<dbReference type="AlphaFoldDB" id="A0A931FXV5"/>
<proteinExistence type="predicted"/>